<evidence type="ECO:0000259" key="13">
    <source>
        <dbReference type="Pfam" id="PF17820"/>
    </source>
</evidence>
<keyword evidence="8 11" id="KW-1133">Transmembrane helix</keyword>
<keyword evidence="9" id="KW-0482">Metalloprotease</keyword>
<evidence type="ECO:0000259" key="12">
    <source>
        <dbReference type="Pfam" id="PF02163"/>
    </source>
</evidence>
<dbReference type="PANTHER" id="PTHR42837:SF2">
    <property type="entry name" value="MEMBRANE METALLOPROTEASE ARASP2, CHLOROPLASTIC-RELATED"/>
    <property type="match status" value="1"/>
</dbReference>
<dbReference type="Pfam" id="PF17820">
    <property type="entry name" value="PDZ_6"/>
    <property type="match status" value="1"/>
</dbReference>
<dbReference type="Pfam" id="PF02163">
    <property type="entry name" value="Peptidase_M50"/>
    <property type="match status" value="1"/>
</dbReference>
<comment type="subcellular location">
    <subcellularLocation>
        <location evidence="2">Membrane</location>
        <topology evidence="2">Multi-pass membrane protein</topology>
    </subcellularLocation>
</comment>
<feature type="domain" description="PDZ" evidence="13">
    <location>
        <begin position="179"/>
        <end position="227"/>
    </location>
</feature>
<evidence type="ECO:0000256" key="9">
    <source>
        <dbReference type="ARBA" id="ARBA00023049"/>
    </source>
</evidence>
<dbReference type="SUPFAM" id="SSF50156">
    <property type="entry name" value="PDZ domain-like"/>
    <property type="match status" value="1"/>
</dbReference>
<keyword evidence="4" id="KW-0645">Protease</keyword>
<feature type="transmembrane region" description="Helical" evidence="11">
    <location>
        <begin position="409"/>
        <end position="431"/>
    </location>
</feature>
<evidence type="ECO:0000256" key="1">
    <source>
        <dbReference type="ARBA" id="ARBA00001947"/>
    </source>
</evidence>
<organism evidence="14 15">
    <name type="scientific">Actinotalea fermentans</name>
    <dbReference type="NCBI Taxonomy" id="43671"/>
    <lineage>
        <taxon>Bacteria</taxon>
        <taxon>Bacillati</taxon>
        <taxon>Actinomycetota</taxon>
        <taxon>Actinomycetes</taxon>
        <taxon>Micrococcales</taxon>
        <taxon>Cellulomonadaceae</taxon>
        <taxon>Actinotalea</taxon>
    </lineage>
</organism>
<evidence type="ECO:0000313" key="15">
    <source>
        <dbReference type="Proteomes" id="UP000321484"/>
    </source>
</evidence>
<keyword evidence="5 11" id="KW-0812">Transmembrane</keyword>
<dbReference type="PANTHER" id="PTHR42837">
    <property type="entry name" value="REGULATOR OF SIGMA-E PROTEASE RSEP"/>
    <property type="match status" value="1"/>
</dbReference>
<dbReference type="GO" id="GO:0006508">
    <property type="term" value="P:proteolysis"/>
    <property type="evidence" value="ECO:0007669"/>
    <property type="project" value="UniProtKB-KW"/>
</dbReference>
<reference evidence="14 15" key="1">
    <citation type="submission" date="2019-07" db="EMBL/GenBank/DDBJ databases">
        <title>Whole genome shotgun sequence of Actinotalea fermentans NBRC 105374.</title>
        <authorList>
            <person name="Hosoyama A."/>
            <person name="Uohara A."/>
            <person name="Ohji S."/>
            <person name="Ichikawa N."/>
        </authorList>
    </citation>
    <scope>NUCLEOTIDE SEQUENCE [LARGE SCALE GENOMIC DNA]</scope>
    <source>
        <strain evidence="14 15">NBRC 105374</strain>
    </source>
</reference>
<protein>
    <submittedName>
        <fullName evidence="14">Peptidase</fullName>
    </submittedName>
</protein>
<comment type="cofactor">
    <cofactor evidence="1">
        <name>Zn(2+)</name>
        <dbReference type="ChEBI" id="CHEBI:29105"/>
    </cofactor>
</comment>
<evidence type="ECO:0000256" key="3">
    <source>
        <dbReference type="ARBA" id="ARBA00007931"/>
    </source>
</evidence>
<evidence type="ECO:0000256" key="7">
    <source>
        <dbReference type="ARBA" id="ARBA00022833"/>
    </source>
</evidence>
<keyword evidence="10 11" id="KW-0472">Membrane</keyword>
<dbReference type="OrthoDB" id="9782003at2"/>
<dbReference type="CDD" id="cd23081">
    <property type="entry name" value="cpPDZ_EcRseP-like"/>
    <property type="match status" value="1"/>
</dbReference>
<feature type="transmembrane region" description="Helical" evidence="11">
    <location>
        <begin position="347"/>
        <end position="367"/>
    </location>
</feature>
<keyword evidence="6" id="KW-0378">Hydrolase</keyword>
<name>A0A511YVT6_9CELL</name>
<keyword evidence="7" id="KW-0862">Zinc</keyword>
<evidence type="ECO:0000256" key="5">
    <source>
        <dbReference type="ARBA" id="ARBA00022692"/>
    </source>
</evidence>
<evidence type="ECO:0000256" key="10">
    <source>
        <dbReference type="ARBA" id="ARBA00023136"/>
    </source>
</evidence>
<comment type="caution">
    <text evidence="14">The sequence shown here is derived from an EMBL/GenBank/DDBJ whole genome shotgun (WGS) entry which is preliminary data.</text>
</comment>
<dbReference type="EMBL" id="BJYK01000001">
    <property type="protein sequence ID" value="GEN79325.1"/>
    <property type="molecule type" value="Genomic_DNA"/>
</dbReference>
<evidence type="ECO:0000256" key="2">
    <source>
        <dbReference type="ARBA" id="ARBA00004141"/>
    </source>
</evidence>
<evidence type="ECO:0000313" key="14">
    <source>
        <dbReference type="EMBL" id="GEN79325.1"/>
    </source>
</evidence>
<gene>
    <name evidence="14" type="ORF">AFE02nite_10590</name>
</gene>
<dbReference type="InterPro" id="IPR036034">
    <property type="entry name" value="PDZ_sf"/>
</dbReference>
<dbReference type="CDD" id="cd06163">
    <property type="entry name" value="S2P-M50_PDZ_RseP-like"/>
    <property type="match status" value="1"/>
</dbReference>
<dbReference type="Proteomes" id="UP000321484">
    <property type="component" value="Unassembled WGS sequence"/>
</dbReference>
<evidence type="ECO:0000256" key="4">
    <source>
        <dbReference type="ARBA" id="ARBA00022670"/>
    </source>
</evidence>
<feature type="transmembrane region" description="Helical" evidence="11">
    <location>
        <begin position="124"/>
        <end position="148"/>
    </location>
</feature>
<keyword evidence="15" id="KW-1185">Reference proteome</keyword>
<dbReference type="AlphaFoldDB" id="A0A511YVT6"/>
<evidence type="ECO:0000256" key="8">
    <source>
        <dbReference type="ARBA" id="ARBA00022989"/>
    </source>
</evidence>
<dbReference type="GO" id="GO:0004222">
    <property type="term" value="F:metalloendopeptidase activity"/>
    <property type="evidence" value="ECO:0007669"/>
    <property type="project" value="InterPro"/>
</dbReference>
<proteinExistence type="inferred from homology"/>
<feature type="domain" description="Peptidase M50" evidence="12">
    <location>
        <begin position="10"/>
        <end position="391"/>
    </location>
</feature>
<dbReference type="InterPro" id="IPR041489">
    <property type="entry name" value="PDZ_6"/>
</dbReference>
<accession>A0A511YVT6</accession>
<dbReference type="InterPro" id="IPR008915">
    <property type="entry name" value="Peptidase_M50"/>
</dbReference>
<dbReference type="RefSeq" id="WP_034246988.1">
    <property type="nucleotide sequence ID" value="NZ_BJYK01000001.1"/>
</dbReference>
<dbReference type="InterPro" id="IPR004387">
    <property type="entry name" value="Pept_M50_Zn"/>
</dbReference>
<dbReference type="GO" id="GO:0016020">
    <property type="term" value="C:membrane"/>
    <property type="evidence" value="ECO:0007669"/>
    <property type="project" value="UniProtKB-SubCell"/>
</dbReference>
<dbReference type="Gene3D" id="2.30.42.10">
    <property type="match status" value="1"/>
</dbReference>
<evidence type="ECO:0000256" key="11">
    <source>
        <dbReference type="SAM" id="Phobius"/>
    </source>
</evidence>
<comment type="similarity">
    <text evidence="3">Belongs to the peptidase M50B family.</text>
</comment>
<sequence>MAYALGLLVLVVGLLVSIGLHELGHMIPAKRFGVRVPRYMIGFGPTLYSVTRGETEYGLKAIPLGGYVKMVGMLPPAHEVGAEGVEPKGAIGQMVAEARNASAEEIPPGEEARAFYRLSTPKKILVMAGGTLTNLVVGALLLGGVYVFHGVPDDTVVGMVGQCILPADAEGQRECTPSDPASPADVAGLQVGDTLVSFDGRPIDAWADFSAAVRASEGADVPLVVERDGELVTLTVDPVEVERPVWNDDGTAREENGELVTETVRYVGVSPSNEPRPLSVAEAAPAVAEGVWLNIQEIAKLPWTVVEIGQAIGGDGEREPGVVGLVGVAQIAGESASASQASIGDRVASMVALLGSLNIALFVFNLIPLLPLDGGHVAGALWEGVKRQWARARGLPRPRPADMARMMPVAYGVFVVLVALGLFLVVADVVVPVI</sequence>
<evidence type="ECO:0000256" key="6">
    <source>
        <dbReference type="ARBA" id="ARBA00022801"/>
    </source>
</evidence>